<accession>A0AAV4F1E0</accession>
<keyword evidence="8" id="KW-0325">Glycoprotein</keyword>
<name>A0AAV4F1E0_9GAST</name>
<evidence type="ECO:0000256" key="6">
    <source>
        <dbReference type="ARBA" id="ARBA00023136"/>
    </source>
</evidence>
<comment type="caution">
    <text evidence="13">The sequence shown here is derived from an EMBL/GenBank/DDBJ whole genome shotgun (WGS) entry which is preliminary data.</text>
</comment>
<keyword evidence="6" id="KW-0472">Membrane</keyword>
<keyword evidence="7 13" id="KW-0675">Receptor</keyword>
<dbReference type="AlphaFoldDB" id="A0AAV4F1E0"/>
<evidence type="ECO:0000256" key="1">
    <source>
        <dbReference type="ARBA" id="ARBA00004141"/>
    </source>
</evidence>
<feature type="domain" description="Ionotropic glutamate receptor L-glutamate and glycine-binding" evidence="12">
    <location>
        <begin position="21"/>
        <end position="84"/>
    </location>
</feature>
<evidence type="ECO:0000256" key="11">
    <source>
        <dbReference type="SAM" id="MobiDB-lite"/>
    </source>
</evidence>
<keyword evidence="5" id="KW-0406">Ion transport</keyword>
<protein>
    <submittedName>
        <fullName evidence="13">Glutamate receptor 2</fullName>
    </submittedName>
</protein>
<reference evidence="13 14" key="1">
    <citation type="journal article" date="2021" name="Elife">
        <title>Chloroplast acquisition without the gene transfer in kleptoplastic sea slugs, Plakobranchus ocellatus.</title>
        <authorList>
            <person name="Maeda T."/>
            <person name="Takahashi S."/>
            <person name="Yoshida T."/>
            <person name="Shimamura S."/>
            <person name="Takaki Y."/>
            <person name="Nagai Y."/>
            <person name="Toyoda A."/>
            <person name="Suzuki Y."/>
            <person name="Arimoto A."/>
            <person name="Ishii H."/>
            <person name="Satoh N."/>
            <person name="Nishiyama T."/>
            <person name="Hasebe M."/>
            <person name="Maruyama T."/>
            <person name="Minagawa J."/>
            <person name="Obokata J."/>
            <person name="Shigenobu S."/>
        </authorList>
    </citation>
    <scope>NUCLEOTIDE SEQUENCE [LARGE SCALE GENOMIC DNA]</scope>
</reference>
<evidence type="ECO:0000256" key="10">
    <source>
        <dbReference type="ARBA" id="ARBA00023303"/>
    </source>
</evidence>
<evidence type="ECO:0000256" key="4">
    <source>
        <dbReference type="ARBA" id="ARBA00022989"/>
    </source>
</evidence>
<dbReference type="Gene3D" id="3.40.190.10">
    <property type="entry name" value="Periplasmic binding protein-like II"/>
    <property type="match status" value="1"/>
</dbReference>
<keyword evidence="14" id="KW-1185">Reference proteome</keyword>
<evidence type="ECO:0000259" key="12">
    <source>
        <dbReference type="SMART" id="SM00918"/>
    </source>
</evidence>
<dbReference type="SUPFAM" id="SSF53850">
    <property type="entry name" value="Periplasmic binding protein-like II"/>
    <property type="match status" value="1"/>
</dbReference>
<keyword evidence="4" id="KW-1133">Transmembrane helix</keyword>
<dbReference type="GO" id="GO:0015276">
    <property type="term" value="F:ligand-gated monoatomic ion channel activity"/>
    <property type="evidence" value="ECO:0007669"/>
    <property type="project" value="InterPro"/>
</dbReference>
<evidence type="ECO:0000256" key="9">
    <source>
        <dbReference type="ARBA" id="ARBA00023286"/>
    </source>
</evidence>
<keyword evidence="10" id="KW-0407">Ion channel</keyword>
<dbReference type="InterPro" id="IPR019594">
    <property type="entry name" value="Glu/Gly-bd"/>
</dbReference>
<keyword evidence="3" id="KW-0812">Transmembrane</keyword>
<evidence type="ECO:0000313" key="14">
    <source>
        <dbReference type="Proteomes" id="UP000762676"/>
    </source>
</evidence>
<evidence type="ECO:0000256" key="8">
    <source>
        <dbReference type="ARBA" id="ARBA00023180"/>
    </source>
</evidence>
<dbReference type="GO" id="GO:0016020">
    <property type="term" value="C:membrane"/>
    <property type="evidence" value="ECO:0007669"/>
    <property type="project" value="UniProtKB-SubCell"/>
</dbReference>
<comment type="subcellular location">
    <subcellularLocation>
        <location evidence="1">Membrane</location>
        <topology evidence="1">Multi-pass membrane protein</topology>
    </subcellularLocation>
</comment>
<keyword evidence="9" id="KW-1071">Ligand-gated ion channel</keyword>
<gene>
    <name evidence="13" type="ORF">ElyMa_000243700</name>
</gene>
<evidence type="ECO:0000256" key="5">
    <source>
        <dbReference type="ARBA" id="ARBA00023065"/>
    </source>
</evidence>
<evidence type="ECO:0000313" key="13">
    <source>
        <dbReference type="EMBL" id="GFR67047.1"/>
    </source>
</evidence>
<keyword evidence="2" id="KW-0813">Transport</keyword>
<proteinExistence type="predicted"/>
<feature type="region of interest" description="Disordered" evidence="11">
    <location>
        <begin position="1"/>
        <end position="33"/>
    </location>
</feature>
<dbReference type="SMART" id="SM00918">
    <property type="entry name" value="Lig_chan-Glu_bd"/>
    <property type="match status" value="1"/>
</dbReference>
<organism evidence="13 14">
    <name type="scientific">Elysia marginata</name>
    <dbReference type="NCBI Taxonomy" id="1093978"/>
    <lineage>
        <taxon>Eukaryota</taxon>
        <taxon>Metazoa</taxon>
        <taxon>Spiralia</taxon>
        <taxon>Lophotrochozoa</taxon>
        <taxon>Mollusca</taxon>
        <taxon>Gastropoda</taxon>
        <taxon>Heterobranchia</taxon>
        <taxon>Euthyneura</taxon>
        <taxon>Panpulmonata</taxon>
        <taxon>Sacoglossa</taxon>
        <taxon>Placobranchoidea</taxon>
        <taxon>Plakobranchidae</taxon>
        <taxon>Elysia</taxon>
    </lineage>
</organism>
<dbReference type="EMBL" id="BMAT01000477">
    <property type="protein sequence ID" value="GFR67047.1"/>
    <property type="molecule type" value="Genomic_DNA"/>
</dbReference>
<evidence type="ECO:0000256" key="3">
    <source>
        <dbReference type="ARBA" id="ARBA00022692"/>
    </source>
</evidence>
<dbReference type="Proteomes" id="UP000762676">
    <property type="component" value="Unassembled WGS sequence"/>
</dbReference>
<evidence type="ECO:0000256" key="2">
    <source>
        <dbReference type="ARBA" id="ARBA00022448"/>
    </source>
</evidence>
<sequence>MSPSRSKCYEQKEMSKRQEAPFVLASQPDPSGNVSWSGVTIELVQLLAKEIGFKYKFRLTDHKDYGHKDQTTDAWKGLLSEVVGSRKYAIAAGPIPITRENEKAAHLSKPYLSAGIKMLVKVMVCHQ</sequence>
<evidence type="ECO:0000256" key="7">
    <source>
        <dbReference type="ARBA" id="ARBA00023170"/>
    </source>
</evidence>
<dbReference type="Pfam" id="PF10613">
    <property type="entry name" value="Lig_chan-Glu_bd"/>
    <property type="match status" value="1"/>
</dbReference>
<feature type="compositionally biased region" description="Basic and acidic residues" evidence="11">
    <location>
        <begin position="7"/>
        <end position="19"/>
    </location>
</feature>